<evidence type="ECO:0000256" key="1">
    <source>
        <dbReference type="SAM" id="MobiDB-lite"/>
    </source>
</evidence>
<evidence type="ECO:0008006" key="4">
    <source>
        <dbReference type="Google" id="ProtNLM"/>
    </source>
</evidence>
<protein>
    <recommendedName>
        <fullName evidence="4">PRC-barrel domain-containing protein</fullName>
    </recommendedName>
</protein>
<dbReference type="GO" id="GO:0030077">
    <property type="term" value="C:plasma membrane light-harvesting complex"/>
    <property type="evidence" value="ECO:0007669"/>
    <property type="project" value="InterPro"/>
</dbReference>
<feature type="region of interest" description="Disordered" evidence="1">
    <location>
        <begin position="170"/>
        <end position="265"/>
    </location>
</feature>
<dbReference type="SUPFAM" id="SSF50346">
    <property type="entry name" value="PRC-barrel domain"/>
    <property type="match status" value="1"/>
</dbReference>
<dbReference type="InterPro" id="IPR011033">
    <property type="entry name" value="PRC_barrel-like_sf"/>
</dbReference>
<dbReference type="Gene3D" id="3.90.50.10">
    <property type="entry name" value="Photosynthetic Reaction Center, subunit H, domain 2"/>
    <property type="match status" value="1"/>
</dbReference>
<proteinExistence type="predicted"/>
<reference evidence="2" key="1">
    <citation type="submission" date="2021-12" db="EMBL/GenBank/DDBJ databases">
        <title>Description of Gramella crocea sp. nov., a new bacterium isolated from activated sludge.</title>
        <authorList>
            <person name="Zhang X."/>
        </authorList>
    </citation>
    <scope>NUCLEOTIDE SEQUENCE</scope>
    <source>
        <strain evidence="2">YB25</strain>
    </source>
</reference>
<accession>A0A9X1UYS0</accession>
<gene>
    <name evidence="2" type="ORF">LU635_13615</name>
</gene>
<organism evidence="2 3">
    <name type="scientific">Christiangramia crocea</name>
    <dbReference type="NCBI Taxonomy" id="2904124"/>
    <lineage>
        <taxon>Bacteria</taxon>
        <taxon>Pseudomonadati</taxon>
        <taxon>Bacteroidota</taxon>
        <taxon>Flavobacteriia</taxon>
        <taxon>Flavobacteriales</taxon>
        <taxon>Flavobacteriaceae</taxon>
        <taxon>Christiangramia</taxon>
    </lineage>
</organism>
<dbReference type="Proteomes" id="UP001139344">
    <property type="component" value="Unassembled WGS sequence"/>
</dbReference>
<dbReference type="EMBL" id="JAJSON010000025">
    <property type="protein sequence ID" value="MCG9972681.1"/>
    <property type="molecule type" value="Genomic_DNA"/>
</dbReference>
<comment type="caution">
    <text evidence="2">The sequence shown here is derived from an EMBL/GenBank/DDBJ whole genome shotgun (WGS) entry which is preliminary data.</text>
</comment>
<dbReference type="GO" id="GO:0019684">
    <property type="term" value="P:photosynthesis, light reaction"/>
    <property type="evidence" value="ECO:0007669"/>
    <property type="project" value="InterPro"/>
</dbReference>
<dbReference type="RefSeq" id="WP_240100041.1">
    <property type="nucleotide sequence ID" value="NZ_JAJSON010000025.1"/>
</dbReference>
<dbReference type="AlphaFoldDB" id="A0A9X1UYS0"/>
<evidence type="ECO:0000313" key="2">
    <source>
        <dbReference type="EMBL" id="MCG9972681.1"/>
    </source>
</evidence>
<keyword evidence="3" id="KW-1185">Reference proteome</keyword>
<sequence length="283" mass="34060">MTKKEKHLYQMSELKGYKINPKDPDIRGWSVKDLDNRTIGKVDNLLVNKELGKVVYVDVEVDQAIIDANHDPYAAHPDPEVHEFINKEGENHIIIPIGMVSLNRDEKYAFTESINYRTFAETKRYKSGTNISRDYEHHVLGSYERRRNHPERGLSDAELKERELRRREEARLADEKRRERELADEERLHDRPAATEEERIRREKTNLKYSSDSDRGLRDDYDEERSYRDEVRDLRPERSLDESTEWERDHSRIPDKEAYRNRKRRSVTEDFYNRKEFHDRDSR</sequence>
<dbReference type="InterPro" id="IPR014747">
    <property type="entry name" value="Bac_photo_RC_H_C"/>
</dbReference>
<evidence type="ECO:0000313" key="3">
    <source>
        <dbReference type="Proteomes" id="UP001139344"/>
    </source>
</evidence>
<name>A0A9X1UYS0_9FLAO</name>